<dbReference type="AlphaFoldDB" id="E3LVC5"/>
<keyword evidence="2" id="KW-1133">Transmembrane helix</keyword>
<dbReference type="Proteomes" id="UP000008281">
    <property type="component" value="Unassembled WGS sequence"/>
</dbReference>
<dbReference type="InParanoid" id="E3LVC5"/>
<reference evidence="3" key="1">
    <citation type="submission" date="2007-07" db="EMBL/GenBank/DDBJ databases">
        <title>PCAP assembly of the Caenorhabditis remanei genome.</title>
        <authorList>
            <consortium name="The Caenorhabditis remanei Sequencing Consortium"/>
            <person name="Wilson R.K."/>
        </authorList>
    </citation>
    <scope>NUCLEOTIDE SEQUENCE [LARGE SCALE GENOMIC DNA]</scope>
    <source>
        <strain evidence="3">PB4641</strain>
    </source>
</reference>
<accession>E3LVC5</accession>
<evidence type="ECO:0000313" key="3">
    <source>
        <dbReference type="EMBL" id="EFP12641.1"/>
    </source>
</evidence>
<gene>
    <name evidence="3" type="ORF">CRE_29713</name>
</gene>
<name>E3LVC5_CAERE</name>
<keyword evidence="2" id="KW-0472">Membrane</keyword>
<organism evidence="4">
    <name type="scientific">Caenorhabditis remanei</name>
    <name type="common">Caenorhabditis vulgaris</name>
    <dbReference type="NCBI Taxonomy" id="31234"/>
    <lineage>
        <taxon>Eukaryota</taxon>
        <taxon>Metazoa</taxon>
        <taxon>Ecdysozoa</taxon>
        <taxon>Nematoda</taxon>
        <taxon>Chromadorea</taxon>
        <taxon>Rhabditida</taxon>
        <taxon>Rhabditina</taxon>
        <taxon>Rhabditomorpha</taxon>
        <taxon>Rhabditoidea</taxon>
        <taxon>Rhabditidae</taxon>
        <taxon>Peloderinae</taxon>
        <taxon>Caenorhabditis</taxon>
    </lineage>
</organism>
<feature type="region of interest" description="Disordered" evidence="1">
    <location>
        <begin position="127"/>
        <end position="190"/>
    </location>
</feature>
<feature type="compositionally biased region" description="Low complexity" evidence="1">
    <location>
        <begin position="166"/>
        <end position="180"/>
    </location>
</feature>
<evidence type="ECO:0000313" key="4">
    <source>
        <dbReference type="Proteomes" id="UP000008281"/>
    </source>
</evidence>
<sequence>MADFFSMDVLERTFDNSQNGRFALSQLILHCIYFSLPEPKKDLSNFIDIYLRNKEKLPPAVYELFRNYKQQVPRFDRDVYRCDKYSYKSSVSDFFSSPYFSGSAGVVIGLISILSAFFLLHFLQRRSGQGSMPTGSRSKVSSSSTGITAPLIPTPKKSKSSETPKKSNTPKSTPKVTPNNIPNKMKTELY</sequence>
<keyword evidence="4" id="KW-1185">Reference proteome</keyword>
<dbReference type="HOGENOM" id="CLU_1429254_0_0_1"/>
<evidence type="ECO:0000256" key="1">
    <source>
        <dbReference type="SAM" id="MobiDB-lite"/>
    </source>
</evidence>
<proteinExistence type="predicted"/>
<dbReference type="EMBL" id="DS268416">
    <property type="protein sequence ID" value="EFP12641.1"/>
    <property type="molecule type" value="Genomic_DNA"/>
</dbReference>
<evidence type="ECO:0000256" key="2">
    <source>
        <dbReference type="SAM" id="Phobius"/>
    </source>
</evidence>
<feature type="transmembrane region" description="Helical" evidence="2">
    <location>
        <begin position="99"/>
        <end position="123"/>
    </location>
</feature>
<protein>
    <submittedName>
        <fullName evidence="3">Uncharacterized protein</fullName>
    </submittedName>
</protein>
<keyword evidence="2" id="KW-0812">Transmembrane</keyword>